<dbReference type="PANTHER" id="PTHR24111">
    <property type="entry name" value="LEUCINE-RICH REPEAT-CONTAINING PROTEIN 34"/>
    <property type="match status" value="1"/>
</dbReference>
<dbReference type="SUPFAM" id="SSF52047">
    <property type="entry name" value="RNI-like"/>
    <property type="match status" value="1"/>
</dbReference>
<reference evidence="2" key="1">
    <citation type="submission" date="2016-03" db="EMBL/GenBank/DDBJ databases">
        <title>Gut transcriptome analysis on engorged females of Ornithodoros mimon (Acari: Argasidae) and phylogenetic inferences of soft ticks.</title>
        <authorList>
            <person name="Landulfo G.A."/>
            <person name="Giovanni D."/>
            <person name="Carvalho E."/>
            <person name="Junqueira-de-Azevedo I."/>
            <person name="Patane J."/>
            <person name="Mendoca R."/>
            <person name="Barros-Battesti D."/>
        </authorList>
    </citation>
    <scope>NUCLEOTIDE SEQUENCE</scope>
    <source>
        <strain evidence="2">Females</strain>
        <tissue evidence="2">Gut</tissue>
    </source>
</reference>
<accession>A0A147B987</accession>
<dbReference type="SMART" id="SM00368">
    <property type="entry name" value="LRR_RI"/>
    <property type="match status" value="3"/>
</dbReference>
<sequence>KYLSHLVARSQSLEKLTLNGSIGSEDVESLVNVLKVNSTIKEISFRQTSIDKLADAIRENKSIRCAKFNECHVKDGDCLKLTRMLQQNSTLEELHLSYNNIQGNGASMLAAALRKNSTLKKLFLNENQIENHGFARLIEALATNESLSLLDITSNSNDEDEDSGALSRVLATARAYGRVRLHWNNSDIAELAIVLAEGNEIEELELDGDTLSSEKMLEALEALCENSSVKKLTLSGSLSSSAGFHVAKV</sequence>
<feature type="non-terminal residue" evidence="2">
    <location>
        <position position="249"/>
    </location>
</feature>
<keyword evidence="1" id="KW-0677">Repeat</keyword>
<proteinExistence type="predicted"/>
<dbReference type="EMBL" id="GEIB01000607">
    <property type="protein sequence ID" value="JAR87337.1"/>
    <property type="molecule type" value="Transcribed_RNA"/>
</dbReference>
<evidence type="ECO:0000313" key="2">
    <source>
        <dbReference type="EMBL" id="JAR87337.1"/>
    </source>
</evidence>
<dbReference type="AlphaFoldDB" id="A0A147B987"/>
<dbReference type="InterPro" id="IPR001611">
    <property type="entry name" value="Leu-rich_rpt"/>
</dbReference>
<dbReference type="InterPro" id="IPR052201">
    <property type="entry name" value="LRR-containing_regulator"/>
</dbReference>
<evidence type="ECO:0000256" key="1">
    <source>
        <dbReference type="ARBA" id="ARBA00022737"/>
    </source>
</evidence>
<dbReference type="Pfam" id="PF13516">
    <property type="entry name" value="LRR_6"/>
    <property type="match status" value="1"/>
</dbReference>
<protein>
    <submittedName>
        <fullName evidence="2">Protein nlrc3</fullName>
    </submittedName>
</protein>
<name>A0A147B987_9ACAR</name>
<dbReference type="PANTHER" id="PTHR24111:SF0">
    <property type="entry name" value="LEUCINE-RICH REPEAT-CONTAINING PROTEIN"/>
    <property type="match status" value="1"/>
</dbReference>
<feature type="non-terminal residue" evidence="2">
    <location>
        <position position="1"/>
    </location>
</feature>
<dbReference type="InterPro" id="IPR032675">
    <property type="entry name" value="LRR_dom_sf"/>
</dbReference>
<dbReference type="Gene3D" id="3.80.10.10">
    <property type="entry name" value="Ribonuclease Inhibitor"/>
    <property type="match status" value="2"/>
</dbReference>
<organism evidence="2">
    <name type="scientific">Alectorobius mimon</name>
    <dbReference type="NCBI Taxonomy" id="360319"/>
    <lineage>
        <taxon>Eukaryota</taxon>
        <taxon>Metazoa</taxon>
        <taxon>Ecdysozoa</taxon>
        <taxon>Arthropoda</taxon>
        <taxon>Chelicerata</taxon>
        <taxon>Arachnida</taxon>
        <taxon>Acari</taxon>
        <taxon>Parasitiformes</taxon>
        <taxon>Ixodida</taxon>
        <taxon>Ixodoidea</taxon>
        <taxon>Argasidae</taxon>
        <taxon>Ornithodorinae</taxon>
        <taxon>Alectorobius</taxon>
    </lineage>
</organism>